<dbReference type="PANTHER" id="PTHR24161">
    <property type="entry name" value="ANK_REP_REGION DOMAIN-CONTAINING PROTEIN-RELATED"/>
    <property type="match status" value="1"/>
</dbReference>
<dbReference type="PROSITE" id="PS50297">
    <property type="entry name" value="ANK_REP_REGION"/>
    <property type="match status" value="1"/>
</dbReference>
<dbReference type="InterPro" id="IPR002110">
    <property type="entry name" value="Ankyrin_rpt"/>
</dbReference>
<dbReference type="Gene3D" id="1.25.40.20">
    <property type="entry name" value="Ankyrin repeat-containing domain"/>
    <property type="match status" value="1"/>
</dbReference>
<dbReference type="HOGENOM" id="CLU_1489340_0_0_1"/>
<protein>
    <recommendedName>
        <fullName evidence="1">protein S-acyltransferase</fullName>
        <ecNumber evidence="1">2.3.1.225</ecNumber>
    </recommendedName>
</protein>
<accession>A0A014QQR2</accession>
<evidence type="ECO:0000256" key="2">
    <source>
        <dbReference type="ARBA" id="ARBA00022737"/>
    </source>
</evidence>
<dbReference type="GO" id="GO:0019706">
    <property type="term" value="F:protein-cysteine S-palmitoyltransferase activity"/>
    <property type="evidence" value="ECO:0007669"/>
    <property type="project" value="UniProtKB-EC"/>
</dbReference>
<keyword evidence="3 4" id="KW-0040">ANK repeat</keyword>
<sequence>MEILWSQYNVMHRGSNVSRIAQSVDHCQNRDGEWSGAPESIGKFHLAPLGTVLPKPWIYNNYFSTSPLHDLCEQYCQNGNRRPDFGRNFNFSRRRGVFSHAEKGDEAMIVAFLLASDKGDLESRNNDERTPLSWAAEKGHEAVVELLLDTGRANVEAKDTFGGTPLSRAAQNEHETVVKMLQGKLAREDD</sequence>
<dbReference type="Proteomes" id="UP000030151">
    <property type="component" value="Unassembled WGS sequence"/>
</dbReference>
<dbReference type="PROSITE" id="PS50088">
    <property type="entry name" value="ANK_REPEAT"/>
    <property type="match status" value="1"/>
</dbReference>
<dbReference type="InterPro" id="IPR036770">
    <property type="entry name" value="Ankyrin_rpt-contain_sf"/>
</dbReference>
<reference evidence="5 6" key="1">
    <citation type="submission" date="2014-02" db="EMBL/GenBank/DDBJ databases">
        <title>The genome sequence of the entomopathogenic fungus Metarhizium robertsii ARSEF 2575.</title>
        <authorList>
            <person name="Giuliano Garisto Donzelli B."/>
            <person name="Roe B.A."/>
            <person name="Macmil S.L."/>
            <person name="Krasnoff S.B."/>
            <person name="Gibson D.M."/>
        </authorList>
    </citation>
    <scope>NUCLEOTIDE SEQUENCE [LARGE SCALE GENOMIC DNA]</scope>
    <source>
        <strain evidence="5 6">ARSEF 2575</strain>
    </source>
</reference>
<comment type="caution">
    <text evidence="5">The sequence shown here is derived from an EMBL/GenBank/DDBJ whole genome shotgun (WGS) entry which is preliminary data.</text>
</comment>
<evidence type="ECO:0000256" key="1">
    <source>
        <dbReference type="ARBA" id="ARBA00012210"/>
    </source>
</evidence>
<evidence type="ECO:0000313" key="5">
    <source>
        <dbReference type="EMBL" id="EXU95030.1"/>
    </source>
</evidence>
<evidence type="ECO:0000313" key="6">
    <source>
        <dbReference type="Proteomes" id="UP000030151"/>
    </source>
</evidence>
<dbReference type="SUPFAM" id="SSF48403">
    <property type="entry name" value="Ankyrin repeat"/>
    <property type="match status" value="1"/>
</dbReference>
<evidence type="ECO:0000256" key="3">
    <source>
        <dbReference type="ARBA" id="ARBA00023043"/>
    </source>
</evidence>
<proteinExistence type="predicted"/>
<evidence type="ECO:0000256" key="4">
    <source>
        <dbReference type="PROSITE-ProRule" id="PRU00023"/>
    </source>
</evidence>
<dbReference type="AlphaFoldDB" id="A0A014QQR2"/>
<dbReference type="EMBL" id="JELW01000111">
    <property type="protein sequence ID" value="EXU95030.1"/>
    <property type="molecule type" value="Genomic_DNA"/>
</dbReference>
<feature type="repeat" description="ANK" evidence="4">
    <location>
        <begin position="127"/>
        <end position="151"/>
    </location>
</feature>
<dbReference type="PANTHER" id="PTHR24161:SF85">
    <property type="entry name" value="PALMITOYLTRANSFERASE HIP14"/>
    <property type="match status" value="1"/>
</dbReference>
<dbReference type="Pfam" id="PF12796">
    <property type="entry name" value="Ank_2"/>
    <property type="match status" value="1"/>
</dbReference>
<dbReference type="SMART" id="SM00248">
    <property type="entry name" value="ANK"/>
    <property type="match status" value="2"/>
</dbReference>
<keyword evidence="2" id="KW-0677">Repeat</keyword>
<gene>
    <name evidence="5" type="ORF">X797_011892</name>
</gene>
<organism evidence="5 6">
    <name type="scientific">Metarhizium robertsii</name>
    <dbReference type="NCBI Taxonomy" id="568076"/>
    <lineage>
        <taxon>Eukaryota</taxon>
        <taxon>Fungi</taxon>
        <taxon>Dikarya</taxon>
        <taxon>Ascomycota</taxon>
        <taxon>Pezizomycotina</taxon>
        <taxon>Sordariomycetes</taxon>
        <taxon>Hypocreomycetidae</taxon>
        <taxon>Hypocreales</taxon>
        <taxon>Clavicipitaceae</taxon>
        <taxon>Metarhizium</taxon>
    </lineage>
</organism>
<name>A0A014QQR2_9HYPO</name>
<dbReference type="EC" id="2.3.1.225" evidence="1"/>